<organism evidence="8 9">
    <name type="scientific">Desulfuribacillus stibiiarsenatis</name>
    <dbReference type="NCBI Taxonomy" id="1390249"/>
    <lineage>
        <taxon>Bacteria</taxon>
        <taxon>Bacillati</taxon>
        <taxon>Bacillota</taxon>
        <taxon>Desulfuribacillia</taxon>
        <taxon>Desulfuribacillales</taxon>
        <taxon>Desulfuribacillaceae</taxon>
        <taxon>Desulfuribacillus</taxon>
    </lineage>
</organism>
<evidence type="ECO:0000256" key="5">
    <source>
        <dbReference type="SAM" id="Phobius"/>
    </source>
</evidence>
<dbReference type="Gene3D" id="1.10.287.950">
    <property type="entry name" value="Methyl-accepting chemotaxis protein"/>
    <property type="match status" value="1"/>
</dbReference>
<evidence type="ECO:0000259" key="6">
    <source>
        <dbReference type="PROSITE" id="PS50111"/>
    </source>
</evidence>
<dbReference type="SMART" id="SM00283">
    <property type="entry name" value="MA"/>
    <property type="match status" value="1"/>
</dbReference>
<evidence type="ECO:0000256" key="4">
    <source>
        <dbReference type="SAM" id="Coils"/>
    </source>
</evidence>
<evidence type="ECO:0000256" key="2">
    <source>
        <dbReference type="ARBA" id="ARBA00029447"/>
    </source>
</evidence>
<dbReference type="SMART" id="SM00304">
    <property type="entry name" value="HAMP"/>
    <property type="match status" value="1"/>
</dbReference>
<feature type="coiled-coil region" evidence="4">
    <location>
        <begin position="107"/>
        <end position="145"/>
    </location>
</feature>
<dbReference type="Pfam" id="PF00015">
    <property type="entry name" value="MCPsignal"/>
    <property type="match status" value="1"/>
</dbReference>
<comment type="caution">
    <text evidence="8">The sequence shown here is derived from an EMBL/GenBank/DDBJ whole genome shotgun (WGS) entry which is preliminary data.</text>
</comment>
<comment type="similarity">
    <text evidence="2">Belongs to the methyl-accepting chemotaxis (MCP) protein family.</text>
</comment>
<evidence type="ECO:0000313" key="8">
    <source>
        <dbReference type="EMBL" id="OEH85533.1"/>
    </source>
</evidence>
<evidence type="ECO:0000256" key="1">
    <source>
        <dbReference type="ARBA" id="ARBA00023224"/>
    </source>
</evidence>
<dbReference type="STRING" id="1390249.BHU72_04905"/>
<feature type="domain" description="HAMP" evidence="7">
    <location>
        <begin position="73"/>
        <end position="126"/>
    </location>
</feature>
<dbReference type="PRINTS" id="PR00260">
    <property type="entry name" value="CHEMTRNSDUCR"/>
</dbReference>
<evidence type="ECO:0000256" key="3">
    <source>
        <dbReference type="PROSITE-ProRule" id="PRU00284"/>
    </source>
</evidence>
<dbReference type="GO" id="GO:0016020">
    <property type="term" value="C:membrane"/>
    <property type="evidence" value="ECO:0007669"/>
    <property type="project" value="InterPro"/>
</dbReference>
<feature type="transmembrane region" description="Helical" evidence="5">
    <location>
        <begin position="16"/>
        <end position="37"/>
    </location>
</feature>
<evidence type="ECO:0000313" key="9">
    <source>
        <dbReference type="Proteomes" id="UP000095255"/>
    </source>
</evidence>
<dbReference type="InterPro" id="IPR004089">
    <property type="entry name" value="MCPsignal_dom"/>
</dbReference>
<evidence type="ECO:0000259" key="7">
    <source>
        <dbReference type="PROSITE" id="PS50885"/>
    </source>
</evidence>
<dbReference type="AlphaFoldDB" id="A0A1E5L6D8"/>
<proteinExistence type="inferred from homology"/>
<feature type="transmembrane region" description="Helical" evidence="5">
    <location>
        <begin position="52"/>
        <end position="72"/>
    </location>
</feature>
<keyword evidence="1 3" id="KW-0807">Transducer</keyword>
<accession>A0A1E5L6D8</accession>
<reference evidence="8 9" key="1">
    <citation type="submission" date="2016-09" db="EMBL/GenBank/DDBJ databases">
        <title>Desulfuribacillus arsenicus sp. nov., an obligately anaerobic, dissimilatory arsenic- and antimonate-reducing bacterium isolated from anoxic sediments.</title>
        <authorList>
            <person name="Abin C.A."/>
            <person name="Hollibaugh J.T."/>
        </authorList>
    </citation>
    <scope>NUCLEOTIDE SEQUENCE [LARGE SCALE GENOMIC DNA]</scope>
    <source>
        <strain evidence="8 9">MLFW-2</strain>
    </source>
</reference>
<gene>
    <name evidence="8" type="ORF">BHU72_04905</name>
</gene>
<dbReference type="Pfam" id="PF00672">
    <property type="entry name" value="HAMP"/>
    <property type="match status" value="1"/>
</dbReference>
<feature type="domain" description="Methyl-accepting transducer" evidence="6">
    <location>
        <begin position="145"/>
        <end position="381"/>
    </location>
</feature>
<dbReference type="GO" id="GO:0007165">
    <property type="term" value="P:signal transduction"/>
    <property type="evidence" value="ECO:0007669"/>
    <property type="project" value="UniProtKB-KW"/>
</dbReference>
<keyword evidence="5" id="KW-0472">Membrane</keyword>
<keyword evidence="5" id="KW-0812">Transmembrane</keyword>
<dbReference type="PANTHER" id="PTHR32089:SF112">
    <property type="entry name" value="LYSOZYME-LIKE PROTEIN-RELATED"/>
    <property type="match status" value="1"/>
</dbReference>
<dbReference type="CDD" id="cd06225">
    <property type="entry name" value="HAMP"/>
    <property type="match status" value="1"/>
</dbReference>
<dbReference type="PROSITE" id="PS50111">
    <property type="entry name" value="CHEMOTAXIS_TRANSDUC_2"/>
    <property type="match status" value="1"/>
</dbReference>
<sequence>MKSKRNYKFSLAKKMVLAITGLAVITYTCTGVFILVLEQFFFEFFGLSRVEVVIMTLVKGVMWSALLGYLIAKIISSSLIRIEENATIAATGDLDVEVATGKSDDEIRALSEAFNKMMENLRQIVNEITRNFDQTKANVEELTTASREAAKTAEQISYTIEDIAQGAVRQAEAAQTTLDAVGRVTSLAQEIEERGNGTKTLSQAMLKTIHESGIVFEDLVAGMSNIATSNQDSIEVVRRLEKNASEIGKISAVVGDIAEQTNLLALNASIEAARAGEHGRGFAVVAEEVRKLADQSRTAVSNITNLILQMQNEVKNVVKQIEGQVELANTASEKGTASHVALQNITLSVNEVVDAIQQIDTLVKEQVKQAQHTVDEAQSVAAVAEQTSASAQEMAASAEEQTATMEEISANAEVLQNSAKDLQKVISRFKCRKN</sequence>
<dbReference type="GO" id="GO:0006935">
    <property type="term" value="P:chemotaxis"/>
    <property type="evidence" value="ECO:0007669"/>
    <property type="project" value="InterPro"/>
</dbReference>
<dbReference type="InterPro" id="IPR004090">
    <property type="entry name" value="Chemotax_Me-accpt_rcpt"/>
</dbReference>
<protein>
    <recommendedName>
        <fullName evidence="10">Chemotaxis protein</fullName>
    </recommendedName>
</protein>
<dbReference type="InterPro" id="IPR003660">
    <property type="entry name" value="HAMP_dom"/>
</dbReference>
<dbReference type="GO" id="GO:0004888">
    <property type="term" value="F:transmembrane signaling receptor activity"/>
    <property type="evidence" value="ECO:0007669"/>
    <property type="project" value="InterPro"/>
</dbReference>
<keyword evidence="9" id="KW-1185">Reference proteome</keyword>
<dbReference type="Proteomes" id="UP000095255">
    <property type="component" value="Unassembled WGS sequence"/>
</dbReference>
<dbReference type="EMBL" id="MJAT01000022">
    <property type="protein sequence ID" value="OEH85533.1"/>
    <property type="molecule type" value="Genomic_DNA"/>
</dbReference>
<dbReference type="Gene3D" id="6.10.340.10">
    <property type="match status" value="1"/>
</dbReference>
<feature type="coiled-coil region" evidence="4">
    <location>
        <begin position="367"/>
        <end position="425"/>
    </location>
</feature>
<dbReference type="PROSITE" id="PS50885">
    <property type="entry name" value="HAMP"/>
    <property type="match status" value="1"/>
</dbReference>
<keyword evidence="5" id="KW-1133">Transmembrane helix</keyword>
<dbReference type="PANTHER" id="PTHR32089">
    <property type="entry name" value="METHYL-ACCEPTING CHEMOTAXIS PROTEIN MCPB"/>
    <property type="match status" value="1"/>
</dbReference>
<evidence type="ECO:0008006" key="10">
    <source>
        <dbReference type="Google" id="ProtNLM"/>
    </source>
</evidence>
<dbReference type="SUPFAM" id="SSF58104">
    <property type="entry name" value="Methyl-accepting chemotaxis protein (MCP) signaling domain"/>
    <property type="match status" value="1"/>
</dbReference>
<keyword evidence="4" id="KW-0175">Coiled coil</keyword>
<name>A0A1E5L6D8_9FIRM</name>